<evidence type="ECO:0000313" key="3">
    <source>
        <dbReference type="EMBL" id="KAF9078017.1"/>
    </source>
</evidence>
<reference evidence="3" key="1">
    <citation type="submission" date="2020-11" db="EMBL/GenBank/DDBJ databases">
        <authorList>
            <consortium name="DOE Joint Genome Institute"/>
            <person name="Ahrendt S."/>
            <person name="Riley R."/>
            <person name="Andreopoulos W."/>
            <person name="Labutti K."/>
            <person name="Pangilinan J."/>
            <person name="Ruiz-Duenas F.J."/>
            <person name="Barrasa J.M."/>
            <person name="Sanchez-Garcia M."/>
            <person name="Camarero S."/>
            <person name="Miyauchi S."/>
            <person name="Serrano A."/>
            <person name="Linde D."/>
            <person name="Babiker R."/>
            <person name="Drula E."/>
            <person name="Ayuso-Fernandez I."/>
            <person name="Pacheco R."/>
            <person name="Padilla G."/>
            <person name="Ferreira P."/>
            <person name="Barriuso J."/>
            <person name="Kellner H."/>
            <person name="Castanera R."/>
            <person name="Alfaro M."/>
            <person name="Ramirez L."/>
            <person name="Pisabarro A.G."/>
            <person name="Kuo A."/>
            <person name="Tritt A."/>
            <person name="Lipzen A."/>
            <person name="He G."/>
            <person name="Yan M."/>
            <person name="Ng V."/>
            <person name="Cullen D."/>
            <person name="Martin F."/>
            <person name="Rosso M.-N."/>
            <person name="Henrissat B."/>
            <person name="Hibbett D."/>
            <person name="Martinez A.T."/>
            <person name="Grigoriev I.V."/>
        </authorList>
    </citation>
    <scope>NUCLEOTIDE SEQUENCE</scope>
    <source>
        <strain evidence="3">AH 40177</strain>
    </source>
</reference>
<organism evidence="3 4">
    <name type="scientific">Rhodocollybia butyracea</name>
    <dbReference type="NCBI Taxonomy" id="206335"/>
    <lineage>
        <taxon>Eukaryota</taxon>
        <taxon>Fungi</taxon>
        <taxon>Dikarya</taxon>
        <taxon>Basidiomycota</taxon>
        <taxon>Agaricomycotina</taxon>
        <taxon>Agaricomycetes</taxon>
        <taxon>Agaricomycetidae</taxon>
        <taxon>Agaricales</taxon>
        <taxon>Marasmiineae</taxon>
        <taxon>Omphalotaceae</taxon>
        <taxon>Rhodocollybia</taxon>
    </lineage>
</organism>
<dbReference type="EMBL" id="JADNRY010000002">
    <property type="protein sequence ID" value="KAF9078017.1"/>
    <property type="molecule type" value="Genomic_DNA"/>
</dbReference>
<dbReference type="PROSITE" id="PS51462">
    <property type="entry name" value="NUDIX"/>
    <property type="match status" value="1"/>
</dbReference>
<dbReference type="InterPro" id="IPR015797">
    <property type="entry name" value="NUDIX_hydrolase-like_dom_sf"/>
</dbReference>
<dbReference type="Proteomes" id="UP000772434">
    <property type="component" value="Unassembled WGS sequence"/>
</dbReference>
<proteinExistence type="predicted"/>
<dbReference type="Pfam" id="PF00293">
    <property type="entry name" value="NUDIX"/>
    <property type="match status" value="1"/>
</dbReference>
<sequence>MATSSLPTRTYFPGQFVISAGSILFRRAPETRNLQICLLYHTIKNEWLLPKGRKDCDEPIEVTAIRETFEETGYPCKLMPVDCITRAPIHGVHTKDKARKAQKLTGEPVIITVRDHGEEGVKIISWYISELAGDGQKVEGTQMATESFASEFLDAEEAIQRLTFKSDQDIAAKALEIVKDTGTL</sequence>
<dbReference type="AlphaFoldDB" id="A0A9P5UG60"/>
<name>A0A9P5UG60_9AGAR</name>
<keyword evidence="1" id="KW-0378">Hydrolase</keyword>
<evidence type="ECO:0000259" key="2">
    <source>
        <dbReference type="PROSITE" id="PS51462"/>
    </source>
</evidence>
<protein>
    <recommendedName>
        <fullName evidence="2">Nudix hydrolase domain-containing protein</fullName>
    </recommendedName>
</protein>
<dbReference type="PANTHER" id="PTHR21340">
    <property type="entry name" value="DIADENOSINE 5,5-P1,P4-TETRAPHOSPHATE PYROPHOSPHOHYDROLASE MUTT"/>
    <property type="match status" value="1"/>
</dbReference>
<dbReference type="InterPro" id="IPR051325">
    <property type="entry name" value="Nudix_hydrolase_domain"/>
</dbReference>
<accession>A0A9P5UG60</accession>
<dbReference type="OrthoDB" id="10259236at2759"/>
<dbReference type="SUPFAM" id="SSF55811">
    <property type="entry name" value="Nudix"/>
    <property type="match status" value="1"/>
</dbReference>
<dbReference type="PROSITE" id="PS00893">
    <property type="entry name" value="NUDIX_BOX"/>
    <property type="match status" value="1"/>
</dbReference>
<feature type="domain" description="Nudix hydrolase" evidence="2">
    <location>
        <begin position="1"/>
        <end position="176"/>
    </location>
</feature>
<dbReference type="GO" id="GO:0006754">
    <property type="term" value="P:ATP biosynthetic process"/>
    <property type="evidence" value="ECO:0007669"/>
    <property type="project" value="TreeGrafter"/>
</dbReference>
<dbReference type="PANTHER" id="PTHR21340:SF0">
    <property type="entry name" value="BIS(5'-NUCLEOSYL)-TETRAPHOSPHATASE [ASYMMETRICAL]"/>
    <property type="match status" value="1"/>
</dbReference>
<keyword evidence="4" id="KW-1185">Reference proteome</keyword>
<gene>
    <name evidence="3" type="ORF">BDP27DRAFT_1412930</name>
</gene>
<dbReference type="InterPro" id="IPR000086">
    <property type="entry name" value="NUDIX_hydrolase_dom"/>
</dbReference>
<dbReference type="Gene3D" id="3.90.79.10">
    <property type="entry name" value="Nucleoside Triphosphate Pyrophosphohydrolase"/>
    <property type="match status" value="1"/>
</dbReference>
<dbReference type="GO" id="GO:0006167">
    <property type="term" value="P:AMP biosynthetic process"/>
    <property type="evidence" value="ECO:0007669"/>
    <property type="project" value="TreeGrafter"/>
</dbReference>
<evidence type="ECO:0000313" key="4">
    <source>
        <dbReference type="Proteomes" id="UP000772434"/>
    </source>
</evidence>
<dbReference type="GO" id="GO:0004081">
    <property type="term" value="F:bis(5'-nucleosyl)-tetraphosphatase (asymmetrical) activity"/>
    <property type="evidence" value="ECO:0007669"/>
    <property type="project" value="TreeGrafter"/>
</dbReference>
<comment type="caution">
    <text evidence="3">The sequence shown here is derived from an EMBL/GenBank/DDBJ whole genome shotgun (WGS) entry which is preliminary data.</text>
</comment>
<dbReference type="InterPro" id="IPR020084">
    <property type="entry name" value="NUDIX_hydrolase_CS"/>
</dbReference>
<evidence type="ECO:0000256" key="1">
    <source>
        <dbReference type="ARBA" id="ARBA00022801"/>
    </source>
</evidence>